<dbReference type="AlphaFoldDB" id="A0A1R2C0I7"/>
<evidence type="ECO:0000313" key="1">
    <source>
        <dbReference type="EMBL" id="OMJ82524.1"/>
    </source>
</evidence>
<protein>
    <recommendedName>
        <fullName evidence="3">Nudix hydrolase domain-containing protein</fullName>
    </recommendedName>
</protein>
<dbReference type="EMBL" id="MPUH01000337">
    <property type="protein sequence ID" value="OMJ82524.1"/>
    <property type="molecule type" value="Genomic_DNA"/>
</dbReference>
<dbReference type="Gene3D" id="3.90.79.10">
    <property type="entry name" value="Nucleoside Triphosphate Pyrophosphohydrolase"/>
    <property type="match status" value="1"/>
</dbReference>
<keyword evidence="2" id="KW-1185">Reference proteome</keyword>
<gene>
    <name evidence="1" type="ORF">SteCoe_16749</name>
</gene>
<proteinExistence type="predicted"/>
<dbReference type="SUPFAM" id="SSF55811">
    <property type="entry name" value="Nudix"/>
    <property type="match status" value="1"/>
</dbReference>
<organism evidence="1 2">
    <name type="scientific">Stentor coeruleus</name>
    <dbReference type="NCBI Taxonomy" id="5963"/>
    <lineage>
        <taxon>Eukaryota</taxon>
        <taxon>Sar</taxon>
        <taxon>Alveolata</taxon>
        <taxon>Ciliophora</taxon>
        <taxon>Postciliodesmatophora</taxon>
        <taxon>Heterotrichea</taxon>
        <taxon>Heterotrichida</taxon>
        <taxon>Stentoridae</taxon>
        <taxon>Stentor</taxon>
    </lineage>
</organism>
<dbReference type="InterPro" id="IPR015797">
    <property type="entry name" value="NUDIX_hydrolase-like_dom_sf"/>
</dbReference>
<name>A0A1R2C0I7_9CILI</name>
<comment type="caution">
    <text evidence="1">The sequence shown here is derived from an EMBL/GenBank/DDBJ whole genome shotgun (WGS) entry which is preliminary data.</text>
</comment>
<dbReference type="Proteomes" id="UP000187209">
    <property type="component" value="Unassembled WGS sequence"/>
</dbReference>
<reference evidence="1 2" key="1">
    <citation type="submission" date="2016-11" db="EMBL/GenBank/DDBJ databases">
        <title>The macronuclear genome of Stentor coeruleus: a giant cell with tiny introns.</title>
        <authorList>
            <person name="Slabodnick M."/>
            <person name="Ruby J.G."/>
            <person name="Reiff S.B."/>
            <person name="Swart E.C."/>
            <person name="Gosai S."/>
            <person name="Prabakaran S."/>
            <person name="Witkowska E."/>
            <person name="Larue G.E."/>
            <person name="Fisher S."/>
            <person name="Freeman R.M."/>
            <person name="Gunawardena J."/>
            <person name="Chu W."/>
            <person name="Stover N.A."/>
            <person name="Gregory B.D."/>
            <person name="Nowacki M."/>
            <person name="Derisi J."/>
            <person name="Roy S.W."/>
            <person name="Marshall W.F."/>
            <person name="Sood P."/>
        </authorList>
    </citation>
    <scope>NUCLEOTIDE SEQUENCE [LARGE SCALE GENOMIC DNA]</scope>
    <source>
        <strain evidence="1">WM001</strain>
    </source>
</reference>
<sequence>MEACSYQGRFLHFHKKYVKNSKNIDVVWEMISRDHDNSTQGVYMAVKVQDNLLLNIEKRYPVDSYVLSFPGGICEDTDVVSQGLKKLKEETGYIGCRENVTEIGPKVYSDPWKSTEKSQFISLSVENSDKGPQGLEIAEDIQPVLLPLNGLTDRLQEKSVELQAKIDSRLFAYALGVNYGERSRK</sequence>
<dbReference type="OrthoDB" id="10249920at2759"/>
<evidence type="ECO:0008006" key="3">
    <source>
        <dbReference type="Google" id="ProtNLM"/>
    </source>
</evidence>
<evidence type="ECO:0000313" key="2">
    <source>
        <dbReference type="Proteomes" id="UP000187209"/>
    </source>
</evidence>
<accession>A0A1R2C0I7</accession>